<sequence length="2605" mass="294244">MKNCCHLHLKVIVTIYFIALLITAATFHLYPPTLDSCIAGCLIPAGNSTIWLPYSYPPCIHPGQPVLRWSNTVTCNRPNFLTSRSVSLDSSSGVLFAEERVCFYVEPWHVAYSYDCSGNSIPQQGILFLDHKKYATKRRSKRWMRRRNPTVPRIHFQQERYITEIPEDTPINSLIIQLHATHITNESMYYAMVAPEDSRSANIFTLDTVSGDIRVGKALDREMLDRHVLKVTAYERLDPAVSASSSVIVEILDVQDNAPIFERNSYYAEIREDAPIGTTLASVFARDLDIGLNGEITYSLGEEDGTELLQIHSSTGVIQTAQHLDRESMNIIRVYVYATDKGVPPMTSRALLEIILLDVNDNAPIFEQEFCNVTIMENITIPSNILQIKAVDSDSGQNGKVHYSIVASSINGFSIDYESGWIKLNQKLDSRSNPATLLVRAKDSGQPAQSSTINCAVHIVDINDHKPRFVASQQELFVEENVPVGFEITRIFAIDEDNGMNGQITYTLEGEDNENETFCIDRTTGIITTISKLDREEKEKYIIKVKAEDAGKPALSDSLQITIIVLDINDNAPYFEHNFYNISVPENEVRGTPLISVKAIDRDNDDKIVYRIERAEKNIFSLIHSADQGAILSLSGEIDRLDDTLRVIITATDKGGLTGTCTVTITVTDVNTAPVFLTHLFTVHIPENIPIGSEVIQLKAEDQDRDDNAKLTYSIDSKEFNIDAETGLIMIAEAVDREDRGSYLLNVTVTDHGSNPLSASTFLEIILDDVNDNAPEFTSENYTVAIAEDTPTGTSFTQITAVDVDEGDNAIIDYYLIEKNGNGDTFKLDKSSGTLRVISKLDREMIARYQLLVKAQDRGDPPLSSFSTVSVVIIDVNDNAPQFESLRYDLWIAENSPIGTTVGTIIARDQDEGDNALIQFRIFGGIDAKLFDIETDSSQNGVAHILSRTIFDYEAKKNHFFLEIQASSGQLSSIVPVYVHVSDVNDNKPQLRDFTILYANHVDEPMEREIGYVPAFDPDHNATLEYSIQTNDILMVDQYKGSIMPKNIWKRYTNVVYKICVSDGPNNVCAKCRFIYIPVDDAIIQDTVTVGFSGIRYEEFLDNGIFERFTSAISLLDDWHRDDIWVFNVHTHNKCTNVSFVVHHAQTIQRSEHVEGLIRNGLSKLSDIIGMRLMIHRDATCSNEPCPYFQQCRNIQKYVKTTQNFKTDNFLMHSLDTVNSFQCQCPVGFGSSDGIEQSCNHHLDMCFTSPCQHQGTCVPLENGYRCDCPPQWIGENCEKSIYVDNCLPNSCFSNSVCKLVNRTAKCMQCRWHLHDTDSQCRLRSVSFGENGGYIVLPLQITRMQWELRFSIATVASNGVLLFAGNLSSDFLEVSLEDALVRGRFSLGHDIYEVTMDDWPENRVSDGKWHQITLDYYDYKLIISLDDCDAHIAMKYSNITGYQKCAAEVIAKLPKKCEDPAVSCYRFLDLPAAINLGGRAVTIAEQNYINAIDGDQYGSARIQEPFIGCISNLTFDGTLVDFSKFEEFERVGDLQHGCKQKRNDCRNNPCHHTAICEPAWDGYHCRCKQTAHTNGPCIDDEDSFVSLYDEESFVFWNIPDNMKFYNLSFEFRTRSRETQVIAAEFFKRSQFIIFSVSHGKGLINIGSEQYFLSFPNFADGNLKSFSIVVEKYATVIVVDHLYKKLITMPNNSLYRDIRKIYSGLAPSTSYPQRFEGCLRNVKINNLRLKLAENMMTKPGCQVPNGCNLPKACPPDSICVREWDRHRCECKPGFIGDGCVNICSLPNICGKEGVCQTKNNSRGYECICSGQLSGRNCERKTALQICPKGWYGTFPKCRQCSCDTGRGFLEQCNTKTGECYCKSGAYYSGDECISCECGYGSSDLTCTSKGQCQCIGEAIGRRCDRCPGLDQVLDRKTLKCLKIKNRCPSNIEYGIQWPTTIAGATARQSCPNGEVGLVLRKCLRNAYWDQINNYNCTLPAFTKLDLTDRMKLVQSLSNVTSSVLQLKGVNIAIARKMLKQLIREELTGNDPPNSHLKSAEYTNCLLKVADSLLKINDYPNNAQLIRLFNDYGIHVAKVHQIHSYLKPFMFCGQNMVFAVDEMPADESRILPKFKNFVDERAKNFRSIQMKLLCEDTVTYPKKVIFYSMFNNVDRFHYEAPIVAVYYNATCAIQILFPVSEEAWKYPECVIVEDPPKNGKLSRNKDWADGNIETENIFLEWSVQKTALVGLNRTHAICNFERPGVYTIIIRPDHGALIRFIPSKTIPYAGSLCVTFALVLLLLSAVRSLYRPCLRLRLIRFGFILMFALDVFCLARNTIISLCTSAVFAWLFMYSFHIYRLLATGRAESNYWVIILCSVIIPMLLSLASFFFARGCSLSPNQPFFWVLLTPVVLYILFDFYAFWTALLISFSKQFDYMVTEYSIRTTLWLHIILSILCAFYNSFGLYILFDHADNPLYEIALNSTLVFVATYIFLWTNYFGPKRNIRYDNGLWTNNLPKSREEVLDAQCQTPLLLQSSNTDAEISGNCVNGWMPDIIPSTTYVHQESIHGVPHPKILSPPMKILHHEAYTSEDGIALLYQDNAQTSNIDHIYGTYSSKHHYPSFTFTR</sequence>
<dbReference type="InterPro" id="IPR001879">
    <property type="entry name" value="GPCR_2_extracellular_dom"/>
</dbReference>
<feature type="domain" description="EGF-like" evidence="16">
    <location>
        <begin position="1242"/>
        <end position="1278"/>
    </location>
</feature>
<keyword evidence="7 12" id="KW-0106">Calcium</keyword>
<evidence type="ECO:0000256" key="6">
    <source>
        <dbReference type="ARBA" id="ARBA00022737"/>
    </source>
</evidence>
<dbReference type="PROSITE" id="PS00022">
    <property type="entry name" value="EGF_1"/>
    <property type="match status" value="2"/>
</dbReference>
<name>A0A8J2LVV6_9BILA</name>
<evidence type="ECO:0000256" key="2">
    <source>
        <dbReference type="ARBA" id="ARBA00004651"/>
    </source>
</evidence>
<dbReference type="SMART" id="SM00112">
    <property type="entry name" value="CA"/>
    <property type="match status" value="8"/>
</dbReference>
<dbReference type="PANTHER" id="PTHR24026:SF51">
    <property type="entry name" value="PROTOCADHERIN-LIKE WING POLARITY PROTEIN STAN"/>
    <property type="match status" value="1"/>
</dbReference>
<feature type="domain" description="Cadherin" evidence="18">
    <location>
        <begin position="367"/>
        <end position="469"/>
    </location>
</feature>
<dbReference type="PRINTS" id="PR00205">
    <property type="entry name" value="CADHERIN"/>
</dbReference>
<dbReference type="InterPro" id="IPR020894">
    <property type="entry name" value="Cadherin_CS"/>
</dbReference>
<evidence type="ECO:0000256" key="10">
    <source>
        <dbReference type="ARBA" id="ARBA00023157"/>
    </source>
</evidence>
<feature type="domain" description="Laminin G" evidence="15">
    <location>
        <begin position="1323"/>
        <end position="1537"/>
    </location>
</feature>
<dbReference type="InterPro" id="IPR055928">
    <property type="entry name" value="Fmi-1_DUF7505"/>
</dbReference>
<dbReference type="GO" id="GO:0005886">
    <property type="term" value="C:plasma membrane"/>
    <property type="evidence" value="ECO:0007669"/>
    <property type="project" value="UniProtKB-SubCell"/>
</dbReference>
<dbReference type="Gene3D" id="4.10.1240.10">
    <property type="entry name" value="GPCR, family 2, extracellular hormone receptor domain"/>
    <property type="match status" value="1"/>
</dbReference>
<dbReference type="InterPro" id="IPR056286">
    <property type="entry name" value="Cadherin_CELSR1-3_9th"/>
</dbReference>
<feature type="transmembrane region" description="Helical" evidence="14">
    <location>
        <begin position="7"/>
        <end position="30"/>
    </location>
</feature>
<evidence type="ECO:0000313" key="20">
    <source>
        <dbReference type="Proteomes" id="UP000746747"/>
    </source>
</evidence>
<feature type="domain" description="EGF-like" evidence="16">
    <location>
        <begin position="1540"/>
        <end position="1577"/>
    </location>
</feature>
<keyword evidence="6" id="KW-0677">Repeat</keyword>
<evidence type="ECO:0000256" key="3">
    <source>
        <dbReference type="ARBA" id="ARBA00022536"/>
    </source>
</evidence>
<dbReference type="InterPro" id="IPR001881">
    <property type="entry name" value="EGF-like_Ca-bd_dom"/>
</dbReference>
<feature type="domain" description="G-protein coupled receptors family 2 profile 1" evidence="17">
    <location>
        <begin position="1925"/>
        <end position="1978"/>
    </location>
</feature>
<dbReference type="FunFam" id="2.60.40.60:FF:000033">
    <property type="entry name" value="FAT atypical cadherin 1"/>
    <property type="match status" value="1"/>
</dbReference>
<keyword evidence="20" id="KW-1185">Reference proteome</keyword>
<evidence type="ECO:0000256" key="5">
    <source>
        <dbReference type="ARBA" id="ARBA00022729"/>
    </source>
</evidence>
<feature type="transmembrane region" description="Helical" evidence="14">
    <location>
        <begin position="2453"/>
        <end position="2474"/>
    </location>
</feature>
<evidence type="ECO:0000259" key="17">
    <source>
        <dbReference type="PROSITE" id="PS50227"/>
    </source>
</evidence>
<evidence type="ECO:0000256" key="12">
    <source>
        <dbReference type="PROSITE-ProRule" id="PRU00043"/>
    </source>
</evidence>
<dbReference type="FunFam" id="2.60.40.60:FF:000080">
    <property type="entry name" value="FAT atypical cadherin 1"/>
    <property type="match status" value="1"/>
</dbReference>
<feature type="disulfide bond" evidence="13">
    <location>
        <begin position="1787"/>
        <end position="1804"/>
    </location>
</feature>
<dbReference type="Gene3D" id="2.60.120.200">
    <property type="match status" value="2"/>
</dbReference>
<dbReference type="GO" id="GO:0004930">
    <property type="term" value="F:G protein-coupled receptor activity"/>
    <property type="evidence" value="ECO:0007669"/>
    <property type="project" value="InterPro"/>
</dbReference>
<feature type="domain" description="Cadherin" evidence="18">
    <location>
        <begin position="470"/>
        <end position="575"/>
    </location>
</feature>
<dbReference type="GO" id="GO:0007411">
    <property type="term" value="P:axon guidance"/>
    <property type="evidence" value="ECO:0007669"/>
    <property type="project" value="UniProtKB-ARBA"/>
</dbReference>
<dbReference type="InterPro" id="IPR036445">
    <property type="entry name" value="GPCR_2_extracell_dom_sf"/>
</dbReference>
<dbReference type="InterPro" id="IPR000742">
    <property type="entry name" value="EGF"/>
</dbReference>
<reference evidence="19" key="1">
    <citation type="submission" date="2021-09" db="EMBL/GenBank/DDBJ databases">
        <authorList>
            <consortium name="Pathogen Informatics"/>
        </authorList>
    </citation>
    <scope>NUCLEOTIDE SEQUENCE</scope>
</reference>
<dbReference type="EMBL" id="CAKAEH010000112">
    <property type="protein sequence ID" value="CAG9529907.1"/>
    <property type="molecule type" value="Genomic_DNA"/>
</dbReference>
<dbReference type="CDD" id="cd11304">
    <property type="entry name" value="Cadherin_repeat"/>
    <property type="match status" value="8"/>
</dbReference>
<feature type="domain" description="Cadherin" evidence="18">
    <location>
        <begin position="778"/>
        <end position="883"/>
    </location>
</feature>
<feature type="domain" description="Cadherin" evidence="18">
    <location>
        <begin position="576"/>
        <end position="676"/>
    </location>
</feature>
<feature type="transmembrane region" description="Helical" evidence="14">
    <location>
        <begin position="2295"/>
        <end position="2310"/>
    </location>
</feature>
<dbReference type="InterPro" id="IPR001791">
    <property type="entry name" value="Laminin_G"/>
</dbReference>
<dbReference type="SUPFAM" id="SSF49899">
    <property type="entry name" value="Concanavalin A-like lectins/glucanases"/>
    <property type="match status" value="2"/>
</dbReference>
<dbReference type="FunFam" id="2.10.25.10:FF:000247">
    <property type="entry name" value="Delta/notch like EGF repeat containing"/>
    <property type="match status" value="1"/>
</dbReference>
<dbReference type="Pfam" id="PF02210">
    <property type="entry name" value="Laminin_G_2"/>
    <property type="match status" value="1"/>
</dbReference>
<dbReference type="InterPro" id="IPR002126">
    <property type="entry name" value="Cadherin-like_dom"/>
</dbReference>
<dbReference type="InterPro" id="IPR002049">
    <property type="entry name" value="LE_dom"/>
</dbReference>
<keyword evidence="5" id="KW-0732">Signal</keyword>
<evidence type="ECO:0000256" key="8">
    <source>
        <dbReference type="ARBA" id="ARBA00022989"/>
    </source>
</evidence>
<keyword evidence="3 13" id="KW-0245">EGF-like domain</keyword>
<comment type="subcellular location">
    <subcellularLocation>
        <location evidence="2">Cell membrane</location>
        <topology evidence="2">Multi-pass membrane protein</topology>
    </subcellularLocation>
    <subcellularLocation>
        <location evidence="1">Membrane</location>
        <topology evidence="1">Single-pass membrane protein</topology>
    </subcellularLocation>
</comment>
<evidence type="ECO:0000256" key="1">
    <source>
        <dbReference type="ARBA" id="ARBA00004167"/>
    </source>
</evidence>
<dbReference type="OrthoDB" id="26203at2759"/>
<dbReference type="PROSITE" id="PS00232">
    <property type="entry name" value="CADHERIN_1"/>
    <property type="match status" value="5"/>
</dbReference>
<feature type="domain" description="Cadherin" evidence="18">
    <location>
        <begin position="677"/>
        <end position="777"/>
    </location>
</feature>
<dbReference type="PROSITE" id="PS50227">
    <property type="entry name" value="G_PROTEIN_RECEP_F2_3"/>
    <property type="match status" value="1"/>
</dbReference>
<feature type="disulfide bond" evidence="13">
    <location>
        <begin position="1806"/>
        <end position="1815"/>
    </location>
</feature>
<keyword evidence="10 13" id="KW-1015">Disulfide bond</keyword>
<evidence type="ECO:0000256" key="9">
    <source>
        <dbReference type="ARBA" id="ARBA00023136"/>
    </source>
</evidence>
<dbReference type="SMART" id="SM00008">
    <property type="entry name" value="HormR"/>
    <property type="match status" value="1"/>
</dbReference>
<dbReference type="PROSITE" id="PS50025">
    <property type="entry name" value="LAM_G_DOMAIN"/>
    <property type="match status" value="2"/>
</dbReference>
<dbReference type="Pfam" id="PF23592">
    <property type="entry name" value="Cadherin_CELSR2_9th"/>
    <property type="match status" value="1"/>
</dbReference>
<dbReference type="FunFam" id="2.60.40.60:FF:000275">
    <property type="entry name" value="Si:dkey-30k22.7"/>
    <property type="match status" value="1"/>
</dbReference>
<protein>
    <submittedName>
        <fullName evidence="19">Uncharacterized protein</fullName>
    </submittedName>
</protein>
<dbReference type="Gene3D" id="2.10.25.10">
    <property type="entry name" value="Laminin"/>
    <property type="match status" value="2"/>
</dbReference>
<dbReference type="CDD" id="cd00055">
    <property type="entry name" value="EGF_Lam"/>
    <property type="match status" value="1"/>
</dbReference>
<evidence type="ECO:0000256" key="14">
    <source>
        <dbReference type="SAM" id="Phobius"/>
    </source>
</evidence>
<feature type="transmembrane region" description="Helical" evidence="14">
    <location>
        <begin position="2381"/>
        <end position="2404"/>
    </location>
</feature>
<feature type="domain" description="Laminin G" evidence="15">
    <location>
        <begin position="1582"/>
        <end position="1745"/>
    </location>
</feature>
<evidence type="ECO:0000259" key="18">
    <source>
        <dbReference type="PROSITE" id="PS50268"/>
    </source>
</evidence>
<dbReference type="GO" id="GO:0007156">
    <property type="term" value="P:homophilic cell adhesion via plasma membrane adhesion molecules"/>
    <property type="evidence" value="ECO:0007669"/>
    <property type="project" value="InterPro"/>
</dbReference>
<dbReference type="FunFam" id="2.60.40.60:FF:000020">
    <property type="entry name" value="Dachsous cadherin-related 1b"/>
    <property type="match status" value="2"/>
</dbReference>
<feature type="transmembrane region" description="Helical" evidence="14">
    <location>
        <begin position="2263"/>
        <end position="2283"/>
    </location>
</feature>
<dbReference type="Pfam" id="PF24337">
    <property type="entry name" value="DUF7505"/>
    <property type="match status" value="1"/>
</dbReference>
<keyword evidence="9 14" id="KW-0472">Membrane</keyword>
<dbReference type="SMART" id="SM00282">
    <property type="entry name" value="LamG"/>
    <property type="match status" value="2"/>
</dbReference>
<dbReference type="SMART" id="SM00179">
    <property type="entry name" value="EGF_CA"/>
    <property type="match status" value="3"/>
</dbReference>
<evidence type="ECO:0000259" key="15">
    <source>
        <dbReference type="PROSITE" id="PS50025"/>
    </source>
</evidence>
<evidence type="ECO:0000256" key="11">
    <source>
        <dbReference type="ARBA" id="ARBA00023180"/>
    </source>
</evidence>
<dbReference type="PANTHER" id="PTHR24026">
    <property type="entry name" value="FAT ATYPICAL CADHERIN-RELATED"/>
    <property type="match status" value="1"/>
</dbReference>
<keyword evidence="4 14" id="KW-0812">Transmembrane</keyword>
<dbReference type="GO" id="GO:0005509">
    <property type="term" value="F:calcium ion binding"/>
    <property type="evidence" value="ECO:0007669"/>
    <property type="project" value="UniProtKB-UniRule"/>
</dbReference>
<dbReference type="InterPro" id="IPR015919">
    <property type="entry name" value="Cadherin-like_sf"/>
</dbReference>
<proteinExistence type="predicted"/>
<feature type="domain" description="Cadherin" evidence="18">
    <location>
        <begin position="157"/>
        <end position="261"/>
    </location>
</feature>
<feature type="domain" description="Cadherin" evidence="18">
    <location>
        <begin position="262"/>
        <end position="366"/>
    </location>
</feature>
<keyword evidence="8 14" id="KW-1133">Transmembrane helix</keyword>
<evidence type="ECO:0000256" key="4">
    <source>
        <dbReference type="ARBA" id="ARBA00022692"/>
    </source>
</evidence>
<feature type="domain" description="EGF-like" evidence="16">
    <location>
        <begin position="1778"/>
        <end position="1816"/>
    </location>
</feature>
<dbReference type="PROSITE" id="PS50268">
    <property type="entry name" value="CADHERIN_2"/>
    <property type="match status" value="8"/>
</dbReference>
<dbReference type="CDD" id="cd00110">
    <property type="entry name" value="LamG"/>
    <property type="match status" value="2"/>
</dbReference>
<feature type="transmembrane region" description="Helical" evidence="14">
    <location>
        <begin position="2316"/>
        <end position="2336"/>
    </location>
</feature>
<evidence type="ECO:0000256" key="7">
    <source>
        <dbReference type="ARBA" id="ARBA00022837"/>
    </source>
</evidence>
<dbReference type="SUPFAM" id="SSF111418">
    <property type="entry name" value="Hormone receptor domain"/>
    <property type="match status" value="1"/>
</dbReference>
<dbReference type="SUPFAM" id="SSF57196">
    <property type="entry name" value="EGF/Laminin"/>
    <property type="match status" value="1"/>
</dbReference>
<evidence type="ECO:0000256" key="13">
    <source>
        <dbReference type="PROSITE-ProRule" id="PRU00076"/>
    </source>
</evidence>
<organism evidence="19 20">
    <name type="scientific">Cercopithifilaria johnstoni</name>
    <dbReference type="NCBI Taxonomy" id="2874296"/>
    <lineage>
        <taxon>Eukaryota</taxon>
        <taxon>Metazoa</taxon>
        <taxon>Ecdysozoa</taxon>
        <taxon>Nematoda</taxon>
        <taxon>Chromadorea</taxon>
        <taxon>Rhabditida</taxon>
        <taxon>Spirurina</taxon>
        <taxon>Spiruromorpha</taxon>
        <taxon>Filarioidea</taxon>
        <taxon>Onchocercidae</taxon>
        <taxon>Cercopithifilaria</taxon>
    </lineage>
</organism>
<feature type="transmembrane region" description="Helical" evidence="14">
    <location>
        <begin position="2348"/>
        <end position="2369"/>
    </location>
</feature>
<comment type="caution">
    <text evidence="19">The sequence shown here is derived from an EMBL/GenBank/DDBJ whole genome shotgun (WGS) entry which is preliminary data.</text>
</comment>
<dbReference type="SUPFAM" id="SSF49313">
    <property type="entry name" value="Cadherin-like"/>
    <property type="match status" value="9"/>
</dbReference>
<gene>
    <name evidence="19" type="ORF">CJOHNSTONI_LOCUS448</name>
</gene>
<accession>A0A8J2LVV6</accession>
<dbReference type="PROSITE" id="PS50026">
    <property type="entry name" value="EGF_3"/>
    <property type="match status" value="3"/>
</dbReference>
<comment type="caution">
    <text evidence="13">Lacks conserved residue(s) required for the propagation of feature annotation.</text>
</comment>
<evidence type="ECO:0000259" key="16">
    <source>
        <dbReference type="PROSITE" id="PS50026"/>
    </source>
</evidence>
<evidence type="ECO:0000313" key="19">
    <source>
        <dbReference type="EMBL" id="CAG9529907.1"/>
    </source>
</evidence>
<keyword evidence="11" id="KW-0325">Glycoprotein</keyword>
<dbReference type="SMART" id="SM00181">
    <property type="entry name" value="EGF"/>
    <property type="match status" value="6"/>
</dbReference>
<dbReference type="GO" id="GO:0120025">
    <property type="term" value="C:plasma membrane bounded cell projection"/>
    <property type="evidence" value="ECO:0007669"/>
    <property type="project" value="UniProtKB-ARBA"/>
</dbReference>
<dbReference type="Pfam" id="PF00008">
    <property type="entry name" value="EGF"/>
    <property type="match status" value="1"/>
</dbReference>
<dbReference type="CDD" id="cd00054">
    <property type="entry name" value="EGF_CA"/>
    <property type="match status" value="3"/>
</dbReference>
<dbReference type="Pfam" id="PF00028">
    <property type="entry name" value="Cadherin"/>
    <property type="match status" value="8"/>
</dbReference>
<dbReference type="Gene3D" id="2.60.40.60">
    <property type="entry name" value="Cadherins"/>
    <property type="match status" value="9"/>
</dbReference>
<feature type="domain" description="Cadherin" evidence="18">
    <location>
        <begin position="884"/>
        <end position="991"/>
    </location>
</feature>
<feature type="disulfide bond" evidence="13">
    <location>
        <begin position="1268"/>
        <end position="1277"/>
    </location>
</feature>
<dbReference type="Proteomes" id="UP000746747">
    <property type="component" value="Unassembled WGS sequence"/>
</dbReference>
<feature type="transmembrane region" description="Helical" evidence="14">
    <location>
        <begin position="2425"/>
        <end position="2447"/>
    </location>
</feature>
<dbReference type="InterPro" id="IPR013320">
    <property type="entry name" value="ConA-like_dom_sf"/>
</dbReference>